<keyword evidence="3 6" id="KW-1133">Transmembrane helix</keyword>
<feature type="transmembrane region" description="Helical" evidence="6">
    <location>
        <begin position="159"/>
        <end position="181"/>
    </location>
</feature>
<evidence type="ECO:0000256" key="5">
    <source>
        <dbReference type="SAM" id="MobiDB-lite"/>
    </source>
</evidence>
<dbReference type="AlphaFoldDB" id="A0A1B0ZFE0"/>
<dbReference type="PATRIC" id="fig|1630135.4.peg.120"/>
<dbReference type="KEGG" id="dva:DAD186_01150"/>
<proteinExistence type="predicted"/>
<feature type="transmembrane region" description="Helical" evidence="6">
    <location>
        <begin position="221"/>
        <end position="242"/>
    </location>
</feature>
<dbReference type="GO" id="GO:0030026">
    <property type="term" value="P:intracellular manganese ion homeostasis"/>
    <property type="evidence" value="ECO:0007669"/>
    <property type="project" value="InterPro"/>
</dbReference>
<evidence type="ECO:0000313" key="7">
    <source>
        <dbReference type="EMBL" id="ANP26674.1"/>
    </source>
</evidence>
<dbReference type="GO" id="GO:0005384">
    <property type="term" value="F:manganese ion transmembrane transporter activity"/>
    <property type="evidence" value="ECO:0007669"/>
    <property type="project" value="InterPro"/>
</dbReference>
<dbReference type="STRING" id="1630135.DAD186_01150"/>
<evidence type="ECO:0000256" key="2">
    <source>
        <dbReference type="ARBA" id="ARBA00022692"/>
    </source>
</evidence>
<reference evidence="7 8" key="1">
    <citation type="submission" date="2015-06" db="EMBL/GenBank/DDBJ databases">
        <title>Investigation of pathophysiology for high-risk pregnancy and development of treatment modality based on it.</title>
        <authorList>
            <person name="Kim B.-C."/>
            <person name="Lim S."/>
        </authorList>
    </citation>
    <scope>NUCLEOTIDE SEQUENCE [LARGE SCALE GENOMIC DNA]</scope>
    <source>
        <strain evidence="7 8">AD1-86</strain>
    </source>
</reference>
<dbReference type="EMBL" id="CP012117">
    <property type="protein sequence ID" value="ANP26674.1"/>
    <property type="molecule type" value="Genomic_DNA"/>
</dbReference>
<protein>
    <recommendedName>
        <fullName evidence="9">VIT family protein</fullName>
    </recommendedName>
</protein>
<evidence type="ECO:0000313" key="8">
    <source>
        <dbReference type="Proteomes" id="UP000092596"/>
    </source>
</evidence>
<name>A0A1B0ZFE0_9MICO</name>
<feature type="transmembrane region" description="Helical" evidence="6">
    <location>
        <begin position="187"/>
        <end position="209"/>
    </location>
</feature>
<dbReference type="GO" id="GO:0012505">
    <property type="term" value="C:endomembrane system"/>
    <property type="evidence" value="ECO:0007669"/>
    <property type="project" value="UniProtKB-SubCell"/>
</dbReference>
<gene>
    <name evidence="7" type="ORF">DAD186_01150</name>
</gene>
<evidence type="ECO:0000256" key="1">
    <source>
        <dbReference type="ARBA" id="ARBA00004127"/>
    </source>
</evidence>
<evidence type="ECO:0000256" key="6">
    <source>
        <dbReference type="SAM" id="Phobius"/>
    </source>
</evidence>
<feature type="compositionally biased region" description="Low complexity" evidence="5">
    <location>
        <begin position="1"/>
        <end position="10"/>
    </location>
</feature>
<feature type="region of interest" description="Disordered" evidence="5">
    <location>
        <begin position="1"/>
        <end position="21"/>
    </location>
</feature>
<dbReference type="Pfam" id="PF01988">
    <property type="entry name" value="VIT1"/>
    <property type="match status" value="1"/>
</dbReference>
<keyword evidence="2 6" id="KW-0812">Transmembrane</keyword>
<sequence>MSSSTPAPETSPEDTHDRAASSANLNRLRAGVLGANDGIVSVAGMVVGVAAATPTFGALAIAGAAALSAGALSMAMGEYVSVSTQRDTERSLLERERQRLATDPERELAALAASLEETGIPEDLAREAAERMSAHDALDAHARVRYGIEEESIASPMGAAFASLIAFTLGGLLPVIAVLFTPVAVKIPAVVASVVLALALTGFISARLGQAKAGRATIRTILGGTAAMAVSYGIGTLLGVSVI</sequence>
<organism evidence="7 8">
    <name type="scientific">Dermabacter vaginalis</name>
    <dbReference type="NCBI Taxonomy" id="1630135"/>
    <lineage>
        <taxon>Bacteria</taxon>
        <taxon>Bacillati</taxon>
        <taxon>Actinomycetota</taxon>
        <taxon>Actinomycetes</taxon>
        <taxon>Micrococcales</taxon>
        <taxon>Dermabacteraceae</taxon>
        <taxon>Dermabacter</taxon>
    </lineage>
</organism>
<dbReference type="Proteomes" id="UP000092596">
    <property type="component" value="Chromosome"/>
</dbReference>
<comment type="subcellular location">
    <subcellularLocation>
        <location evidence="1">Endomembrane system</location>
        <topology evidence="1">Multi-pass membrane protein</topology>
    </subcellularLocation>
</comment>
<dbReference type="RefSeq" id="WP_065247065.1">
    <property type="nucleotide sequence ID" value="NZ_CP012117.1"/>
</dbReference>
<evidence type="ECO:0000256" key="3">
    <source>
        <dbReference type="ARBA" id="ARBA00022989"/>
    </source>
</evidence>
<keyword evidence="4 6" id="KW-0472">Membrane</keyword>
<evidence type="ECO:0000256" key="4">
    <source>
        <dbReference type="ARBA" id="ARBA00023136"/>
    </source>
</evidence>
<accession>A0A1B0ZFE0</accession>
<feature type="transmembrane region" description="Helical" evidence="6">
    <location>
        <begin position="39"/>
        <end position="67"/>
    </location>
</feature>
<dbReference type="CDD" id="cd02432">
    <property type="entry name" value="Nodulin-21_like_1"/>
    <property type="match status" value="1"/>
</dbReference>
<evidence type="ECO:0008006" key="9">
    <source>
        <dbReference type="Google" id="ProtNLM"/>
    </source>
</evidence>
<dbReference type="PANTHER" id="PTHR31851">
    <property type="entry name" value="FE(2+)/MN(2+) TRANSPORTER PCL1"/>
    <property type="match status" value="1"/>
</dbReference>
<dbReference type="InterPro" id="IPR008217">
    <property type="entry name" value="Ccc1_fam"/>
</dbReference>